<protein>
    <recommendedName>
        <fullName evidence="4">HTH araC/xylS-type domain-containing protein</fullName>
    </recommendedName>
</protein>
<dbReference type="EMBL" id="FLUL01000001">
    <property type="protein sequence ID" value="SBV95519.1"/>
    <property type="molecule type" value="Genomic_DNA"/>
</dbReference>
<dbReference type="RefSeq" id="WP_296947607.1">
    <property type="nucleotide sequence ID" value="NZ_LT599021.1"/>
</dbReference>
<keyword evidence="3" id="KW-0804">Transcription</keyword>
<dbReference type="PANTHER" id="PTHR43280">
    <property type="entry name" value="ARAC-FAMILY TRANSCRIPTIONAL REGULATOR"/>
    <property type="match status" value="1"/>
</dbReference>
<dbReference type="InterPro" id="IPR018060">
    <property type="entry name" value="HTH_AraC"/>
</dbReference>
<gene>
    <name evidence="5" type="ORF">KL86DYS2_10924</name>
</gene>
<dbReference type="AlphaFoldDB" id="A0A212J7X9"/>
<dbReference type="PROSITE" id="PS01124">
    <property type="entry name" value="HTH_ARAC_FAMILY_2"/>
    <property type="match status" value="1"/>
</dbReference>
<evidence type="ECO:0000256" key="3">
    <source>
        <dbReference type="ARBA" id="ARBA00023163"/>
    </source>
</evidence>
<dbReference type="Gene3D" id="1.10.10.60">
    <property type="entry name" value="Homeodomain-like"/>
    <property type="match status" value="1"/>
</dbReference>
<evidence type="ECO:0000256" key="1">
    <source>
        <dbReference type="ARBA" id="ARBA00023015"/>
    </source>
</evidence>
<dbReference type="GO" id="GO:0003700">
    <property type="term" value="F:DNA-binding transcription factor activity"/>
    <property type="evidence" value="ECO:0007669"/>
    <property type="project" value="InterPro"/>
</dbReference>
<dbReference type="GO" id="GO:0043565">
    <property type="term" value="F:sequence-specific DNA binding"/>
    <property type="evidence" value="ECO:0007669"/>
    <property type="project" value="InterPro"/>
</dbReference>
<sequence>MNENEKKYAKISLEDIVSQNSIPGIQNFIISEEKMYVKNSSVNFQNSFFDLKYPHVCEGIGFAICTKGKARVRINLREYQLESSSIIALLPNYIIQILEQDENLEIEFLFFSFDFVSDIKMITEVEFIEKVQRATYLRIDEETALDLLEFHAFIVRQYKKTNYDEAIMKNLLVALMNKVLLIHHESGKGEKMESLTHKEEIFQRFLGLLFRCYKKERTIKFYAGELFLTPSHLTKVIKEASRKSVSQWIDEMVIMSAKAMLKSSDMTVSQISEDLNFSNPSFFGTYFKKRTGYTPLQYKES</sequence>
<dbReference type="SUPFAM" id="SSF46689">
    <property type="entry name" value="Homeodomain-like"/>
    <property type="match status" value="1"/>
</dbReference>
<evidence type="ECO:0000313" key="5">
    <source>
        <dbReference type="EMBL" id="SBV95519.1"/>
    </source>
</evidence>
<dbReference type="Pfam" id="PF12833">
    <property type="entry name" value="HTH_18"/>
    <property type="match status" value="1"/>
</dbReference>
<name>A0A212J7X9_9BACT</name>
<accession>A0A212J7X9</accession>
<dbReference type="PANTHER" id="PTHR43280:SF32">
    <property type="entry name" value="TRANSCRIPTIONAL REGULATORY PROTEIN"/>
    <property type="match status" value="1"/>
</dbReference>
<dbReference type="SMART" id="SM00342">
    <property type="entry name" value="HTH_ARAC"/>
    <property type="match status" value="1"/>
</dbReference>
<evidence type="ECO:0000259" key="4">
    <source>
        <dbReference type="PROSITE" id="PS01124"/>
    </source>
</evidence>
<evidence type="ECO:0000256" key="2">
    <source>
        <dbReference type="ARBA" id="ARBA00023125"/>
    </source>
</evidence>
<organism evidence="5">
    <name type="scientific">uncultured Dysgonomonas sp</name>
    <dbReference type="NCBI Taxonomy" id="206096"/>
    <lineage>
        <taxon>Bacteria</taxon>
        <taxon>Pseudomonadati</taxon>
        <taxon>Bacteroidota</taxon>
        <taxon>Bacteroidia</taxon>
        <taxon>Bacteroidales</taxon>
        <taxon>Dysgonomonadaceae</taxon>
        <taxon>Dysgonomonas</taxon>
        <taxon>environmental samples</taxon>
    </lineage>
</organism>
<dbReference type="InterPro" id="IPR009057">
    <property type="entry name" value="Homeodomain-like_sf"/>
</dbReference>
<proteinExistence type="predicted"/>
<feature type="domain" description="HTH araC/xylS-type" evidence="4">
    <location>
        <begin position="203"/>
        <end position="301"/>
    </location>
</feature>
<keyword evidence="1" id="KW-0805">Transcription regulation</keyword>
<keyword evidence="2" id="KW-0238">DNA-binding</keyword>
<reference evidence="5" key="1">
    <citation type="submission" date="2016-04" db="EMBL/GenBank/DDBJ databases">
        <authorList>
            <person name="Evans L.H."/>
            <person name="Alamgir A."/>
            <person name="Owens N."/>
            <person name="Weber N.D."/>
            <person name="Virtaneva K."/>
            <person name="Barbian K."/>
            <person name="Babar A."/>
            <person name="Rosenke K."/>
        </authorList>
    </citation>
    <scope>NUCLEOTIDE SEQUENCE</scope>
    <source>
        <strain evidence="5">86-2</strain>
    </source>
</reference>